<proteinExistence type="predicted"/>
<name>A0ABX3CL69_9BACI</name>
<keyword evidence="2" id="KW-1185">Reference proteome</keyword>
<dbReference type="EMBL" id="MBRJ01000048">
    <property type="protein sequence ID" value="OHX42891.1"/>
    <property type="molecule type" value="Genomic_DNA"/>
</dbReference>
<evidence type="ECO:0000313" key="1">
    <source>
        <dbReference type="EMBL" id="OHX42891.1"/>
    </source>
</evidence>
<dbReference type="Proteomes" id="UP000180194">
    <property type="component" value="Unassembled WGS sequence"/>
</dbReference>
<comment type="caution">
    <text evidence="1">The sequence shown here is derived from an EMBL/GenBank/DDBJ whole genome shotgun (WGS) entry which is preliminary data.</text>
</comment>
<protein>
    <submittedName>
        <fullName evidence="1">Uncharacterized protein</fullName>
    </submittedName>
</protein>
<reference evidence="1 2" key="1">
    <citation type="submission" date="2016-07" db="EMBL/GenBank/DDBJ databases">
        <title>Bacillus oceanisediminis whole genome.</title>
        <authorList>
            <person name="Pal Y."/>
            <person name="Verma A."/>
            <person name="Mual P."/>
            <person name="Srinivasan K."/>
        </authorList>
    </citation>
    <scope>NUCLEOTIDE SEQUENCE [LARGE SCALE GENOMIC DNA]</scope>
    <source>
        <strain evidence="1 2">Bhandara28</strain>
    </source>
</reference>
<accession>A0ABX3CL69</accession>
<evidence type="ECO:0000313" key="2">
    <source>
        <dbReference type="Proteomes" id="UP000180194"/>
    </source>
</evidence>
<organism evidence="1 2">
    <name type="scientific">Cytobacillus oceanisediminis</name>
    <dbReference type="NCBI Taxonomy" id="665099"/>
    <lineage>
        <taxon>Bacteria</taxon>
        <taxon>Bacillati</taxon>
        <taxon>Bacillota</taxon>
        <taxon>Bacilli</taxon>
        <taxon>Bacillales</taxon>
        <taxon>Bacillaceae</taxon>
        <taxon>Cytobacillus</taxon>
    </lineage>
</organism>
<gene>
    <name evidence="1" type="ORF">BBV17_26600</name>
</gene>
<sequence length="146" mass="16615">MRFSESDQSINAAKSAINWSFSEERFFLLFDQILFKEEYPLVIQTRFNNGVATYFVNEKGRIAAQISMKDGKYSGFSIVPLIMDMQGSQAGLLFILDWVTKRAKSPILADIKYPLLVDFGFQHSDTGLVWDPSMDVEEVEPVVMLS</sequence>